<comment type="caution">
    <text evidence="2">The sequence shown here is derived from an EMBL/GenBank/DDBJ whole genome shotgun (WGS) entry which is preliminary data.</text>
</comment>
<name>A0A5B7ETH3_PORTR</name>
<evidence type="ECO:0000313" key="2">
    <source>
        <dbReference type="EMBL" id="MPC36695.1"/>
    </source>
</evidence>
<sequence>MAISQGSATGSREQGPPAPSPSPPTRLTIVTHGTNPATTPPPGAVHFLQPCSHGLVLIHHYTYALSLVCQKPTFSTAKAAIFTAVQQCNAGQYSVQIVNDSVSSATAQGPIGVKTEWCQYCGNLSYESQEEGVLANTLHGASTSHLLASQQNIEIMRFNIICFLF</sequence>
<dbReference type="EMBL" id="VSRR010003582">
    <property type="protein sequence ID" value="MPC36695.1"/>
    <property type="molecule type" value="Genomic_DNA"/>
</dbReference>
<feature type="region of interest" description="Disordered" evidence="1">
    <location>
        <begin position="1"/>
        <end position="41"/>
    </location>
</feature>
<gene>
    <name evidence="2" type="ORF">E2C01_030163</name>
</gene>
<accession>A0A5B7ETH3</accession>
<protein>
    <submittedName>
        <fullName evidence="2">Uncharacterized protein</fullName>
    </submittedName>
</protein>
<evidence type="ECO:0000256" key="1">
    <source>
        <dbReference type="SAM" id="MobiDB-lite"/>
    </source>
</evidence>
<evidence type="ECO:0000313" key="3">
    <source>
        <dbReference type="Proteomes" id="UP000324222"/>
    </source>
</evidence>
<organism evidence="2 3">
    <name type="scientific">Portunus trituberculatus</name>
    <name type="common">Swimming crab</name>
    <name type="synonym">Neptunus trituberculatus</name>
    <dbReference type="NCBI Taxonomy" id="210409"/>
    <lineage>
        <taxon>Eukaryota</taxon>
        <taxon>Metazoa</taxon>
        <taxon>Ecdysozoa</taxon>
        <taxon>Arthropoda</taxon>
        <taxon>Crustacea</taxon>
        <taxon>Multicrustacea</taxon>
        <taxon>Malacostraca</taxon>
        <taxon>Eumalacostraca</taxon>
        <taxon>Eucarida</taxon>
        <taxon>Decapoda</taxon>
        <taxon>Pleocyemata</taxon>
        <taxon>Brachyura</taxon>
        <taxon>Eubrachyura</taxon>
        <taxon>Portunoidea</taxon>
        <taxon>Portunidae</taxon>
        <taxon>Portuninae</taxon>
        <taxon>Portunus</taxon>
    </lineage>
</organism>
<keyword evidence="3" id="KW-1185">Reference proteome</keyword>
<dbReference type="Proteomes" id="UP000324222">
    <property type="component" value="Unassembled WGS sequence"/>
</dbReference>
<feature type="compositionally biased region" description="Polar residues" evidence="1">
    <location>
        <begin position="1"/>
        <end position="12"/>
    </location>
</feature>
<reference evidence="2 3" key="1">
    <citation type="submission" date="2019-05" db="EMBL/GenBank/DDBJ databases">
        <title>Another draft genome of Portunus trituberculatus and its Hox gene families provides insights of decapod evolution.</title>
        <authorList>
            <person name="Jeong J.-H."/>
            <person name="Song I."/>
            <person name="Kim S."/>
            <person name="Choi T."/>
            <person name="Kim D."/>
            <person name="Ryu S."/>
            <person name="Kim W."/>
        </authorList>
    </citation>
    <scope>NUCLEOTIDE SEQUENCE [LARGE SCALE GENOMIC DNA]</scope>
    <source>
        <tissue evidence="2">Muscle</tissue>
    </source>
</reference>
<dbReference type="AlphaFoldDB" id="A0A5B7ETH3"/>
<proteinExistence type="predicted"/>